<proteinExistence type="predicted"/>
<evidence type="ECO:0000313" key="2">
    <source>
        <dbReference type="EMBL" id="KAJ9169374.1"/>
    </source>
</evidence>
<dbReference type="PANTHER" id="PTHR33784">
    <property type="entry name" value="OS05G0482100 PROTEIN"/>
    <property type="match status" value="1"/>
</dbReference>
<reference evidence="2 3" key="1">
    <citation type="journal article" date="2023" name="Plant Biotechnol. J.">
        <title>Chromosome-level wild Hevea brasiliensis genome provides new tools for genomic-assisted breeding and valuable loci to elevate rubber yield.</title>
        <authorList>
            <person name="Cheng H."/>
            <person name="Song X."/>
            <person name="Hu Y."/>
            <person name="Wu T."/>
            <person name="Yang Q."/>
            <person name="An Z."/>
            <person name="Feng S."/>
            <person name="Deng Z."/>
            <person name="Wu W."/>
            <person name="Zeng X."/>
            <person name="Tu M."/>
            <person name="Wang X."/>
            <person name="Huang H."/>
        </authorList>
    </citation>
    <scope>NUCLEOTIDE SEQUENCE [LARGE SCALE GENOMIC DNA]</scope>
    <source>
        <strain evidence="2">MT/VB/25A 57/8</strain>
    </source>
</reference>
<feature type="domain" description="F-box" evidence="1">
    <location>
        <begin position="19"/>
        <end position="68"/>
    </location>
</feature>
<gene>
    <name evidence="2" type="ORF">P3X46_017577</name>
</gene>
<dbReference type="Pfam" id="PF23310">
    <property type="entry name" value="TPR_27"/>
    <property type="match status" value="1"/>
</dbReference>
<evidence type="ECO:0000313" key="3">
    <source>
        <dbReference type="Proteomes" id="UP001174677"/>
    </source>
</evidence>
<dbReference type="PANTHER" id="PTHR33784:SF10">
    <property type="entry name" value="F-BOX PROTEIN"/>
    <property type="match status" value="1"/>
</dbReference>
<keyword evidence="3" id="KW-1185">Reference proteome</keyword>
<accession>A0ABQ9LS78</accession>
<evidence type="ECO:0000259" key="1">
    <source>
        <dbReference type="PROSITE" id="PS50181"/>
    </source>
</evidence>
<dbReference type="InterPro" id="IPR040338">
    <property type="entry name" value="At1g67623-like"/>
</dbReference>
<sequence length="264" mass="30131">MPPLSLKPAKTIAKCRRKNYAFKNVPKELLTEILARVGSSSLTDLVNAKVSCKEFLEAASEDYVFEHVKMDSIPLFPWRDEHYGLSSFLARCTESGNPEALFRQGMMDYFFNWQNDSGLKFLERAASKGHPAATYVYGIILVRSVGHELRNKGVKLLTDLKRSTSSLGITECRKKAYSILQPTWGRSYMIEIGPAESEVYWKKKKTCSDCKSKALRNPTQTINRWIPDTDFQDDPCSCDSCLWDLEAIKFCMMQRTGRYTLTES</sequence>
<dbReference type="EMBL" id="JARPOI010000010">
    <property type="protein sequence ID" value="KAJ9169374.1"/>
    <property type="molecule type" value="Genomic_DNA"/>
</dbReference>
<dbReference type="Proteomes" id="UP001174677">
    <property type="component" value="Chromosome 10"/>
</dbReference>
<dbReference type="InterPro" id="IPR057136">
    <property type="entry name" value="At2g35280_TPR_dom"/>
</dbReference>
<organism evidence="2 3">
    <name type="scientific">Hevea brasiliensis</name>
    <name type="common">Para rubber tree</name>
    <name type="synonym">Siphonia brasiliensis</name>
    <dbReference type="NCBI Taxonomy" id="3981"/>
    <lineage>
        <taxon>Eukaryota</taxon>
        <taxon>Viridiplantae</taxon>
        <taxon>Streptophyta</taxon>
        <taxon>Embryophyta</taxon>
        <taxon>Tracheophyta</taxon>
        <taxon>Spermatophyta</taxon>
        <taxon>Magnoliopsida</taxon>
        <taxon>eudicotyledons</taxon>
        <taxon>Gunneridae</taxon>
        <taxon>Pentapetalae</taxon>
        <taxon>rosids</taxon>
        <taxon>fabids</taxon>
        <taxon>Malpighiales</taxon>
        <taxon>Euphorbiaceae</taxon>
        <taxon>Crotonoideae</taxon>
        <taxon>Micrandreae</taxon>
        <taxon>Hevea</taxon>
    </lineage>
</organism>
<protein>
    <recommendedName>
        <fullName evidence="1">F-box domain-containing protein</fullName>
    </recommendedName>
</protein>
<dbReference type="PROSITE" id="PS50181">
    <property type="entry name" value="FBOX"/>
    <property type="match status" value="1"/>
</dbReference>
<comment type="caution">
    <text evidence="2">The sequence shown here is derived from an EMBL/GenBank/DDBJ whole genome shotgun (WGS) entry which is preliminary data.</text>
</comment>
<name>A0ABQ9LS78_HEVBR</name>
<dbReference type="InterPro" id="IPR001810">
    <property type="entry name" value="F-box_dom"/>
</dbReference>